<dbReference type="GO" id="GO:0009738">
    <property type="term" value="P:abscisic acid-activated signaling pathway"/>
    <property type="evidence" value="ECO:0007669"/>
    <property type="project" value="UniProtKB-KW"/>
</dbReference>
<keyword evidence="10" id="KW-0539">Nucleus</keyword>
<evidence type="ECO:0000256" key="11">
    <source>
        <dbReference type="ARBA" id="ARBA00047559"/>
    </source>
</evidence>
<dbReference type="Pfam" id="PF00069">
    <property type="entry name" value="Pkinase"/>
    <property type="match status" value="1"/>
</dbReference>
<dbReference type="FunFam" id="1.10.510.10:FF:000852">
    <property type="entry name" value="Mitogen-activated protein kinase kinase kinase 17"/>
    <property type="match status" value="1"/>
</dbReference>
<comment type="catalytic activity">
    <reaction evidence="11">
        <text>L-threonyl-[protein] + ATP = O-phospho-L-threonyl-[protein] + ADP + H(+)</text>
        <dbReference type="Rhea" id="RHEA:46608"/>
        <dbReference type="Rhea" id="RHEA-COMP:11060"/>
        <dbReference type="Rhea" id="RHEA-COMP:11605"/>
        <dbReference type="ChEBI" id="CHEBI:15378"/>
        <dbReference type="ChEBI" id="CHEBI:30013"/>
        <dbReference type="ChEBI" id="CHEBI:30616"/>
        <dbReference type="ChEBI" id="CHEBI:61977"/>
        <dbReference type="ChEBI" id="CHEBI:456216"/>
        <dbReference type="EC" id="2.7.11.25"/>
    </reaction>
</comment>
<name>A0A5J5A3C1_9ASTE</name>
<feature type="region of interest" description="Disordered" evidence="15">
    <location>
        <begin position="335"/>
        <end position="356"/>
    </location>
</feature>
<dbReference type="CDD" id="cd06606">
    <property type="entry name" value="STKc_MAPKKK"/>
    <property type="match status" value="1"/>
</dbReference>
<evidence type="ECO:0000256" key="10">
    <source>
        <dbReference type="ARBA" id="ARBA00023242"/>
    </source>
</evidence>
<proteinExistence type="inferred from homology"/>
<keyword evidence="7 13" id="KW-0547">Nucleotide-binding</keyword>
<keyword evidence="8" id="KW-0418">Kinase</keyword>
<dbReference type="SUPFAM" id="SSF56112">
    <property type="entry name" value="Protein kinase-like (PK-like)"/>
    <property type="match status" value="1"/>
</dbReference>
<evidence type="ECO:0000313" key="18">
    <source>
        <dbReference type="Proteomes" id="UP000325577"/>
    </source>
</evidence>
<evidence type="ECO:0000256" key="6">
    <source>
        <dbReference type="ARBA" id="ARBA00022682"/>
    </source>
</evidence>
<evidence type="ECO:0000256" key="9">
    <source>
        <dbReference type="ARBA" id="ARBA00022840"/>
    </source>
</evidence>
<evidence type="ECO:0000256" key="8">
    <source>
        <dbReference type="ARBA" id="ARBA00022777"/>
    </source>
</evidence>
<evidence type="ECO:0000256" key="4">
    <source>
        <dbReference type="ARBA" id="ARBA00022553"/>
    </source>
</evidence>
<evidence type="ECO:0000256" key="15">
    <source>
        <dbReference type="SAM" id="MobiDB-lite"/>
    </source>
</evidence>
<feature type="binding site" evidence="13">
    <location>
        <position position="32"/>
    </location>
    <ligand>
        <name>ATP</name>
        <dbReference type="ChEBI" id="CHEBI:30616"/>
    </ligand>
</feature>
<comment type="subcellular location">
    <subcellularLocation>
        <location evidence="1">Nucleus</location>
    </subcellularLocation>
</comment>
<evidence type="ECO:0000256" key="2">
    <source>
        <dbReference type="ARBA" id="ARBA00012406"/>
    </source>
</evidence>
<dbReference type="PROSITE" id="PS50011">
    <property type="entry name" value="PROTEIN_KINASE_DOM"/>
    <property type="match status" value="1"/>
</dbReference>
<comment type="catalytic activity">
    <reaction evidence="12">
        <text>L-seryl-[protein] + ATP = O-phospho-L-seryl-[protein] + ADP + H(+)</text>
        <dbReference type="Rhea" id="RHEA:17989"/>
        <dbReference type="Rhea" id="RHEA-COMP:9863"/>
        <dbReference type="Rhea" id="RHEA-COMP:11604"/>
        <dbReference type="ChEBI" id="CHEBI:15378"/>
        <dbReference type="ChEBI" id="CHEBI:29999"/>
        <dbReference type="ChEBI" id="CHEBI:30616"/>
        <dbReference type="ChEBI" id="CHEBI:83421"/>
        <dbReference type="ChEBI" id="CHEBI:456216"/>
        <dbReference type="EC" id="2.7.11.25"/>
    </reaction>
</comment>
<evidence type="ECO:0000256" key="1">
    <source>
        <dbReference type="ARBA" id="ARBA00004123"/>
    </source>
</evidence>
<dbReference type="PROSITE" id="PS00108">
    <property type="entry name" value="PROTEIN_KINASE_ST"/>
    <property type="match status" value="1"/>
</dbReference>
<dbReference type="GO" id="GO:0019901">
    <property type="term" value="F:protein kinase binding"/>
    <property type="evidence" value="ECO:0007669"/>
    <property type="project" value="UniProtKB-ARBA"/>
</dbReference>
<dbReference type="InterPro" id="IPR017441">
    <property type="entry name" value="Protein_kinase_ATP_BS"/>
</dbReference>
<keyword evidence="4" id="KW-0597">Phosphoprotein</keyword>
<evidence type="ECO:0000256" key="5">
    <source>
        <dbReference type="ARBA" id="ARBA00022679"/>
    </source>
</evidence>
<evidence type="ECO:0000256" key="13">
    <source>
        <dbReference type="PROSITE-ProRule" id="PRU10141"/>
    </source>
</evidence>
<dbReference type="InterPro" id="IPR000719">
    <property type="entry name" value="Prot_kinase_dom"/>
</dbReference>
<dbReference type="Gene3D" id="1.10.510.10">
    <property type="entry name" value="Transferase(Phosphotransferase) domain 1"/>
    <property type="match status" value="1"/>
</dbReference>
<dbReference type="EC" id="2.7.11.25" evidence="2"/>
<dbReference type="PANTHER" id="PTHR48011">
    <property type="entry name" value="CCR4-NOT TRANSCRIPTIONAL COMPLEX SUBUNIT CAF120-RELATED"/>
    <property type="match status" value="1"/>
</dbReference>
<sequence length="356" mass="39132">MDWIRGHAIGRGSSATVSVATSRCSGDIFAVKSVELSQSEFLQREQKILSSLSCPGIVSYLGYDITRENNKLMYNLQMEYVPGGTLTDAIHRHGGRLNESAIVRYTRQTLEGLEYLHSSGIVHCDIKGRNILIGESGAKIADLGCAKWVHPVAGGSGKVVAAPIGGTPVFMAPEVARGEEQGFPVDIWALGCTVIEMATGGLPWSNVTDPVSILYRIAFSGELPEFPDFLSDQAKDFLSKCLRRDPKERWTAKELLKHPFLAEFSSHPKQSQDFDSNSPTSILDQRLWSSTEESKFQIDLDHTSSVNSPAQRIRALSCSGVPSWTRDEDWITIRDNSGEETNADSGNKRGDLEVKL</sequence>
<dbReference type="EMBL" id="CM018047">
    <property type="protein sequence ID" value="KAA8524704.1"/>
    <property type="molecule type" value="Genomic_DNA"/>
</dbReference>
<dbReference type="GO" id="GO:0006970">
    <property type="term" value="P:response to osmotic stress"/>
    <property type="evidence" value="ECO:0007669"/>
    <property type="project" value="UniProtKB-ARBA"/>
</dbReference>
<comment type="similarity">
    <text evidence="14">Belongs to the protein kinase superfamily.</text>
</comment>
<dbReference type="GO" id="GO:0005524">
    <property type="term" value="F:ATP binding"/>
    <property type="evidence" value="ECO:0007669"/>
    <property type="project" value="UniProtKB-UniRule"/>
</dbReference>
<dbReference type="InterPro" id="IPR052751">
    <property type="entry name" value="Plant_MAPKKK"/>
</dbReference>
<keyword evidence="3 14" id="KW-0723">Serine/threonine-protein kinase</keyword>
<organism evidence="17 18">
    <name type="scientific">Nyssa sinensis</name>
    <dbReference type="NCBI Taxonomy" id="561372"/>
    <lineage>
        <taxon>Eukaryota</taxon>
        <taxon>Viridiplantae</taxon>
        <taxon>Streptophyta</taxon>
        <taxon>Embryophyta</taxon>
        <taxon>Tracheophyta</taxon>
        <taxon>Spermatophyta</taxon>
        <taxon>Magnoliopsida</taxon>
        <taxon>eudicotyledons</taxon>
        <taxon>Gunneridae</taxon>
        <taxon>Pentapetalae</taxon>
        <taxon>asterids</taxon>
        <taxon>Cornales</taxon>
        <taxon>Nyssaceae</taxon>
        <taxon>Nyssa</taxon>
    </lineage>
</organism>
<dbReference type="GO" id="GO:0004709">
    <property type="term" value="F:MAP kinase kinase kinase activity"/>
    <property type="evidence" value="ECO:0007669"/>
    <property type="project" value="UniProtKB-EC"/>
</dbReference>
<evidence type="ECO:0000256" key="12">
    <source>
        <dbReference type="ARBA" id="ARBA00048329"/>
    </source>
</evidence>
<accession>A0A5J5A3C1</accession>
<dbReference type="PROSITE" id="PS00107">
    <property type="entry name" value="PROTEIN_KINASE_ATP"/>
    <property type="match status" value="1"/>
</dbReference>
<dbReference type="AlphaFoldDB" id="A0A5J5A3C1"/>
<dbReference type="OrthoDB" id="275301at2759"/>
<evidence type="ECO:0000313" key="17">
    <source>
        <dbReference type="EMBL" id="KAA8524704.1"/>
    </source>
</evidence>
<evidence type="ECO:0000259" key="16">
    <source>
        <dbReference type="PROSITE" id="PS50011"/>
    </source>
</evidence>
<dbReference type="SMART" id="SM00220">
    <property type="entry name" value="S_TKc"/>
    <property type="match status" value="1"/>
</dbReference>
<dbReference type="InterPro" id="IPR008271">
    <property type="entry name" value="Ser/Thr_kinase_AS"/>
</dbReference>
<gene>
    <name evidence="17" type="ORF">F0562_011127</name>
</gene>
<dbReference type="PANTHER" id="PTHR48011:SF4">
    <property type="entry name" value="MITOGEN-ACTIVATED PROTEIN KINASE KINASE KINASE 19"/>
    <property type="match status" value="1"/>
</dbReference>
<dbReference type="GO" id="GO:0005634">
    <property type="term" value="C:nucleus"/>
    <property type="evidence" value="ECO:0007669"/>
    <property type="project" value="UniProtKB-SubCell"/>
</dbReference>
<feature type="domain" description="Protein kinase" evidence="16">
    <location>
        <begin position="3"/>
        <end position="261"/>
    </location>
</feature>
<evidence type="ECO:0000256" key="7">
    <source>
        <dbReference type="ARBA" id="ARBA00022741"/>
    </source>
</evidence>
<dbReference type="Proteomes" id="UP000325577">
    <property type="component" value="Linkage Group LG4"/>
</dbReference>
<keyword evidence="9 13" id="KW-0067">ATP-binding</keyword>
<keyword evidence="5" id="KW-0808">Transferase</keyword>
<keyword evidence="6" id="KW-0938">Abscisic acid signaling pathway</keyword>
<evidence type="ECO:0000256" key="3">
    <source>
        <dbReference type="ARBA" id="ARBA00022527"/>
    </source>
</evidence>
<reference evidence="17 18" key="1">
    <citation type="submission" date="2019-09" db="EMBL/GenBank/DDBJ databases">
        <title>A chromosome-level genome assembly of the Chinese tupelo Nyssa sinensis.</title>
        <authorList>
            <person name="Yang X."/>
            <person name="Kang M."/>
            <person name="Yang Y."/>
            <person name="Xiong H."/>
            <person name="Wang M."/>
            <person name="Zhang Z."/>
            <person name="Wang Z."/>
            <person name="Wu H."/>
            <person name="Ma T."/>
            <person name="Liu J."/>
            <person name="Xi Z."/>
        </authorList>
    </citation>
    <scope>NUCLEOTIDE SEQUENCE [LARGE SCALE GENOMIC DNA]</scope>
    <source>
        <strain evidence="17">J267</strain>
        <tissue evidence="17">Leaf</tissue>
    </source>
</reference>
<evidence type="ECO:0000256" key="14">
    <source>
        <dbReference type="RuleBase" id="RU000304"/>
    </source>
</evidence>
<keyword evidence="18" id="KW-1185">Reference proteome</keyword>
<dbReference type="InterPro" id="IPR011009">
    <property type="entry name" value="Kinase-like_dom_sf"/>
</dbReference>
<feature type="compositionally biased region" description="Basic and acidic residues" evidence="15">
    <location>
        <begin position="346"/>
        <end position="356"/>
    </location>
</feature>
<protein>
    <recommendedName>
        <fullName evidence="2">mitogen-activated protein kinase kinase kinase</fullName>
        <ecNumber evidence="2">2.7.11.25</ecNumber>
    </recommendedName>
</protein>